<dbReference type="Gene3D" id="3.10.450.50">
    <property type="match status" value="1"/>
</dbReference>
<dbReference type="Pfam" id="PF13577">
    <property type="entry name" value="SnoaL_4"/>
    <property type="match status" value="1"/>
</dbReference>
<reference evidence="2 3" key="1">
    <citation type="journal article" date="2019" name="Int. J. Syst. Evol. Microbiol.">
        <title>The Global Catalogue of Microorganisms (GCM) 10K type strain sequencing project: providing services to taxonomists for standard genome sequencing and annotation.</title>
        <authorList>
            <consortium name="The Broad Institute Genomics Platform"/>
            <consortium name="The Broad Institute Genome Sequencing Center for Infectious Disease"/>
            <person name="Wu L."/>
            <person name="Ma J."/>
        </authorList>
    </citation>
    <scope>NUCLEOTIDE SEQUENCE [LARGE SCALE GENOMIC DNA]</scope>
    <source>
        <strain evidence="2 3">JCM 13850</strain>
    </source>
</reference>
<organism evidence="2 3">
    <name type="scientific">Actinomadura napierensis</name>
    <dbReference type="NCBI Taxonomy" id="267854"/>
    <lineage>
        <taxon>Bacteria</taxon>
        <taxon>Bacillati</taxon>
        <taxon>Actinomycetota</taxon>
        <taxon>Actinomycetes</taxon>
        <taxon>Streptosporangiales</taxon>
        <taxon>Thermomonosporaceae</taxon>
        <taxon>Actinomadura</taxon>
    </lineage>
</organism>
<dbReference type="SUPFAM" id="SSF54427">
    <property type="entry name" value="NTF2-like"/>
    <property type="match status" value="1"/>
</dbReference>
<dbReference type="CDD" id="cd00531">
    <property type="entry name" value="NTF2_like"/>
    <property type="match status" value="1"/>
</dbReference>
<dbReference type="InterPro" id="IPR037401">
    <property type="entry name" value="SnoaL-like"/>
</dbReference>
<dbReference type="EMBL" id="BAAAMR010000063">
    <property type="protein sequence ID" value="GAA2154053.1"/>
    <property type="molecule type" value="Genomic_DNA"/>
</dbReference>
<gene>
    <name evidence="2" type="ORF">GCM10009727_60860</name>
</gene>
<sequence length="157" mass="17441">MTLGTDDRIALGDLVARYALYADRRDIDAMAALFTTDAVLVLPSAPDELDPVRTFTGRAEITATLSVLDGIPVTFHALVGQVFDAGPEPGTATGEIACVAHHLTERDDGRTSDLVWNCRYTDAYRLDGGTWRIARREQRIDSIETRPVRRRRARTLR</sequence>
<dbReference type="RefSeq" id="WP_344274768.1">
    <property type="nucleotide sequence ID" value="NZ_BAAAMR010000063.1"/>
</dbReference>
<keyword evidence="3" id="KW-1185">Reference proteome</keyword>
<dbReference type="InterPro" id="IPR032710">
    <property type="entry name" value="NTF2-like_dom_sf"/>
</dbReference>
<comment type="caution">
    <text evidence="2">The sequence shown here is derived from an EMBL/GenBank/DDBJ whole genome shotgun (WGS) entry which is preliminary data.</text>
</comment>
<feature type="domain" description="SnoaL-like" evidence="1">
    <location>
        <begin position="6"/>
        <end position="136"/>
    </location>
</feature>
<evidence type="ECO:0000313" key="3">
    <source>
        <dbReference type="Proteomes" id="UP001501020"/>
    </source>
</evidence>
<name>A0ABN3A5J6_9ACTN</name>
<dbReference type="Proteomes" id="UP001501020">
    <property type="component" value="Unassembled WGS sequence"/>
</dbReference>
<proteinExistence type="predicted"/>
<accession>A0ABN3A5J6</accession>
<evidence type="ECO:0000313" key="2">
    <source>
        <dbReference type="EMBL" id="GAA2154053.1"/>
    </source>
</evidence>
<protein>
    <submittedName>
        <fullName evidence="2">Nuclear transport factor 2 family protein</fullName>
    </submittedName>
</protein>
<evidence type="ECO:0000259" key="1">
    <source>
        <dbReference type="Pfam" id="PF13577"/>
    </source>
</evidence>